<dbReference type="PANTHER" id="PTHR37306">
    <property type="entry name" value="COLICIN V PRODUCTION PROTEIN"/>
    <property type="match status" value="1"/>
</dbReference>
<dbReference type="RefSeq" id="WP_290247011.1">
    <property type="nucleotide sequence ID" value="NZ_JAUFQT010000001.1"/>
</dbReference>
<gene>
    <name evidence="6" type="ORF">ACFFUR_03050</name>
</gene>
<evidence type="ECO:0000313" key="6">
    <source>
        <dbReference type="EMBL" id="MFB9210767.1"/>
    </source>
</evidence>
<dbReference type="Pfam" id="PF02674">
    <property type="entry name" value="Colicin_V"/>
    <property type="match status" value="1"/>
</dbReference>
<feature type="transmembrane region" description="Helical" evidence="5">
    <location>
        <begin position="65"/>
        <end position="86"/>
    </location>
</feature>
<evidence type="ECO:0000256" key="2">
    <source>
        <dbReference type="ARBA" id="ARBA00022692"/>
    </source>
</evidence>
<evidence type="ECO:0000256" key="4">
    <source>
        <dbReference type="ARBA" id="ARBA00023136"/>
    </source>
</evidence>
<evidence type="ECO:0000313" key="7">
    <source>
        <dbReference type="Proteomes" id="UP001589654"/>
    </source>
</evidence>
<dbReference type="Proteomes" id="UP001589654">
    <property type="component" value="Unassembled WGS sequence"/>
</dbReference>
<comment type="caution">
    <text evidence="6">The sequence shown here is derived from an EMBL/GenBank/DDBJ whole genome shotgun (WGS) entry which is preliminary data.</text>
</comment>
<sequence length="183" mass="20151">MGTIDWVILILLAIGAYSGYKQGLFIGVLSVVAFIVGLVLAFKFMHWGAAILAERVESLTFMLPFVSFLIIFIFVVLVIRLLAYLVKKTMDLTILGAFDNFAGAVLGMLKWAFMVSLLFWVGHSFEVVLPEEKMEESSLYPIVQPIAPVVIDLLDTFTPAIRDAMEGIQDLIDISEGGNATAD</sequence>
<feature type="transmembrane region" description="Helical" evidence="5">
    <location>
        <begin position="98"/>
        <end position="121"/>
    </location>
</feature>
<keyword evidence="7" id="KW-1185">Reference proteome</keyword>
<dbReference type="PANTHER" id="PTHR37306:SF1">
    <property type="entry name" value="COLICIN V PRODUCTION PROTEIN"/>
    <property type="match status" value="1"/>
</dbReference>
<comment type="subcellular location">
    <subcellularLocation>
        <location evidence="1">Membrane</location>
        <topology evidence="1">Multi-pass membrane protein</topology>
    </subcellularLocation>
</comment>
<proteinExistence type="predicted"/>
<keyword evidence="4 5" id="KW-0472">Membrane</keyword>
<reference evidence="6 7" key="1">
    <citation type="submission" date="2024-09" db="EMBL/GenBank/DDBJ databases">
        <authorList>
            <person name="Sun Q."/>
            <person name="Mori K."/>
        </authorList>
    </citation>
    <scope>NUCLEOTIDE SEQUENCE [LARGE SCALE GENOMIC DNA]</scope>
    <source>
        <strain evidence="6 7">CECT 7682</strain>
    </source>
</reference>
<organism evidence="6 7">
    <name type="scientific">Echinicola jeungdonensis</name>
    <dbReference type="NCBI Taxonomy" id="709343"/>
    <lineage>
        <taxon>Bacteria</taxon>
        <taxon>Pseudomonadati</taxon>
        <taxon>Bacteroidota</taxon>
        <taxon>Cytophagia</taxon>
        <taxon>Cytophagales</taxon>
        <taxon>Cyclobacteriaceae</taxon>
        <taxon>Echinicola</taxon>
    </lineage>
</organism>
<protein>
    <submittedName>
        <fullName evidence="6">CvpA family protein</fullName>
    </submittedName>
</protein>
<keyword evidence="3 5" id="KW-1133">Transmembrane helix</keyword>
<name>A0ABV5J1S7_9BACT</name>
<accession>A0ABV5J1S7</accession>
<feature type="transmembrane region" description="Helical" evidence="5">
    <location>
        <begin position="24"/>
        <end position="45"/>
    </location>
</feature>
<dbReference type="EMBL" id="JBHMEW010000008">
    <property type="protein sequence ID" value="MFB9210767.1"/>
    <property type="molecule type" value="Genomic_DNA"/>
</dbReference>
<evidence type="ECO:0000256" key="5">
    <source>
        <dbReference type="SAM" id="Phobius"/>
    </source>
</evidence>
<evidence type="ECO:0000256" key="1">
    <source>
        <dbReference type="ARBA" id="ARBA00004141"/>
    </source>
</evidence>
<evidence type="ECO:0000256" key="3">
    <source>
        <dbReference type="ARBA" id="ARBA00022989"/>
    </source>
</evidence>
<keyword evidence="2 5" id="KW-0812">Transmembrane</keyword>
<dbReference type="InterPro" id="IPR003825">
    <property type="entry name" value="Colicin-V_CvpA"/>
</dbReference>